<dbReference type="Ensembl" id="ENSAMXT00000052833.1">
    <property type="protein sequence ID" value="ENSAMXP00000047280.1"/>
    <property type="gene ID" value="ENSAMXG00000039831.1"/>
</dbReference>
<evidence type="ECO:0000256" key="3">
    <source>
        <dbReference type="ARBA" id="ARBA00023163"/>
    </source>
</evidence>
<dbReference type="CDD" id="cd07982">
    <property type="entry name" value="HFD_TAF10"/>
    <property type="match status" value="1"/>
</dbReference>
<evidence type="ECO:0000313" key="8">
    <source>
        <dbReference type="Ensembl" id="ENSAMXP00000047280.1"/>
    </source>
</evidence>
<dbReference type="AlphaFoldDB" id="A0A3B1JZM9"/>
<keyword evidence="2 6" id="KW-0805">Transcription regulation</keyword>
<comment type="subcellular location">
    <subcellularLocation>
        <location evidence="1 6">Nucleus</location>
    </subcellularLocation>
</comment>
<dbReference type="Proteomes" id="UP000018467">
    <property type="component" value="Unassembled WGS sequence"/>
</dbReference>
<name>A0A3B1JZM9_ASTMX</name>
<dbReference type="GO" id="GO:0000124">
    <property type="term" value="C:SAGA complex"/>
    <property type="evidence" value="ECO:0007669"/>
    <property type="project" value="TreeGrafter"/>
</dbReference>
<dbReference type="PANTHER" id="PTHR21242:SF0">
    <property type="entry name" value="TRANSCRIPTION INITIATION FACTOR TFIID SUBUNIT 10"/>
    <property type="match status" value="1"/>
</dbReference>
<dbReference type="PANTHER" id="PTHR21242">
    <property type="entry name" value="TRANSCRIPTION INITIATION FACTOR TFIID SUBUNIT 10"/>
    <property type="match status" value="1"/>
</dbReference>
<sequence>MNVDTPQPVSSGAAANSSASGGGSGSNCLPNSNSTANSGGSGIPSAAGGNVPTSAAMATPSSDSSVSNGLYVPTGIANGDVKPVVSTTPLADFLMQLEDYTPTIPDAVTGYYLNRAGFEASDPRIIRLISLASQKFISDIANDALQHCKMKGTASGSSRNKTKDKKYTLTMEDLSPALSEYGINVKKPYYFT</sequence>
<dbReference type="PRINTS" id="PR01443">
    <property type="entry name" value="TFIID30KDSUB"/>
</dbReference>
<evidence type="ECO:0000256" key="2">
    <source>
        <dbReference type="ARBA" id="ARBA00023015"/>
    </source>
</evidence>
<accession>A0A3B1JZM9</accession>
<dbReference type="InParanoid" id="A0A3B1JZM9"/>
<dbReference type="STRING" id="7994.ENSAMXP00000047280"/>
<evidence type="ECO:0000256" key="6">
    <source>
        <dbReference type="PIRNR" id="PIRNR017246"/>
    </source>
</evidence>
<comment type="similarity">
    <text evidence="5 6">Belongs to the TAF10 family.</text>
</comment>
<dbReference type="InterPro" id="IPR003923">
    <property type="entry name" value="TAF10"/>
</dbReference>
<evidence type="ECO:0000256" key="4">
    <source>
        <dbReference type="ARBA" id="ARBA00023242"/>
    </source>
</evidence>
<organism evidence="8 9">
    <name type="scientific">Astyanax mexicanus</name>
    <name type="common">Blind cave fish</name>
    <name type="synonym">Astyanax fasciatus mexicanus</name>
    <dbReference type="NCBI Taxonomy" id="7994"/>
    <lineage>
        <taxon>Eukaryota</taxon>
        <taxon>Metazoa</taxon>
        <taxon>Chordata</taxon>
        <taxon>Craniata</taxon>
        <taxon>Vertebrata</taxon>
        <taxon>Euteleostomi</taxon>
        <taxon>Actinopterygii</taxon>
        <taxon>Neopterygii</taxon>
        <taxon>Teleostei</taxon>
        <taxon>Ostariophysi</taxon>
        <taxon>Characiformes</taxon>
        <taxon>Characoidei</taxon>
        <taxon>Acestrorhamphidae</taxon>
        <taxon>Acestrorhamphinae</taxon>
        <taxon>Astyanax</taxon>
    </lineage>
</organism>
<dbReference type="GO" id="GO:0016251">
    <property type="term" value="F:RNA polymerase II general transcription initiation factor activity"/>
    <property type="evidence" value="ECO:0007669"/>
    <property type="project" value="TreeGrafter"/>
</dbReference>
<dbReference type="GO" id="GO:1990841">
    <property type="term" value="F:promoter-specific chromatin binding"/>
    <property type="evidence" value="ECO:0007669"/>
    <property type="project" value="TreeGrafter"/>
</dbReference>
<feature type="compositionally biased region" description="Low complexity" evidence="7">
    <location>
        <begin position="10"/>
        <end position="19"/>
    </location>
</feature>
<feature type="compositionally biased region" description="Low complexity" evidence="7">
    <location>
        <begin position="31"/>
        <end position="47"/>
    </location>
</feature>
<dbReference type="GO" id="GO:0005669">
    <property type="term" value="C:transcription factor TFIID complex"/>
    <property type="evidence" value="ECO:0007669"/>
    <property type="project" value="TreeGrafter"/>
</dbReference>
<evidence type="ECO:0000256" key="7">
    <source>
        <dbReference type="SAM" id="MobiDB-lite"/>
    </source>
</evidence>
<reference evidence="9" key="2">
    <citation type="journal article" date="2014" name="Nat. Commun.">
        <title>The cavefish genome reveals candidate genes for eye loss.</title>
        <authorList>
            <person name="McGaugh S.E."/>
            <person name="Gross J.B."/>
            <person name="Aken B."/>
            <person name="Blin M."/>
            <person name="Borowsky R."/>
            <person name="Chalopin D."/>
            <person name="Hinaux H."/>
            <person name="Jeffery W.R."/>
            <person name="Keene A."/>
            <person name="Ma L."/>
            <person name="Minx P."/>
            <person name="Murphy D."/>
            <person name="O'Quin K.E."/>
            <person name="Retaux S."/>
            <person name="Rohner N."/>
            <person name="Searle S.M."/>
            <person name="Stahl B.A."/>
            <person name="Tabin C."/>
            <person name="Volff J.N."/>
            <person name="Yoshizawa M."/>
            <person name="Warren W.C."/>
        </authorList>
    </citation>
    <scope>NUCLEOTIDE SEQUENCE [LARGE SCALE GENOMIC DNA]</scope>
    <source>
        <strain evidence="9">female</strain>
    </source>
</reference>
<keyword evidence="4 6" id="KW-0539">Nucleus</keyword>
<dbReference type="FunCoup" id="A0A3B1JZM9">
    <property type="interactions" value="1345"/>
</dbReference>
<reference evidence="9" key="1">
    <citation type="submission" date="2013-03" db="EMBL/GenBank/DDBJ databases">
        <authorList>
            <person name="Jeffery W."/>
            <person name="Warren W."/>
            <person name="Wilson R.K."/>
        </authorList>
    </citation>
    <scope>NUCLEOTIDE SEQUENCE</scope>
    <source>
        <strain evidence="9">female</strain>
    </source>
</reference>
<feature type="region of interest" description="Disordered" evidence="7">
    <location>
        <begin position="1"/>
        <end position="47"/>
    </location>
</feature>
<reference evidence="8" key="4">
    <citation type="submission" date="2025-09" db="UniProtKB">
        <authorList>
            <consortium name="Ensembl"/>
        </authorList>
    </citation>
    <scope>IDENTIFICATION</scope>
</reference>
<proteinExistence type="inferred from homology"/>
<evidence type="ECO:0000256" key="1">
    <source>
        <dbReference type="ARBA" id="ARBA00004123"/>
    </source>
</evidence>
<evidence type="ECO:0000313" key="9">
    <source>
        <dbReference type="Proteomes" id="UP000018467"/>
    </source>
</evidence>
<protein>
    <recommendedName>
        <fullName evidence="6">Transcription initiation factor TFIID subunit 10</fullName>
    </recommendedName>
</protein>
<dbReference type="Pfam" id="PF03540">
    <property type="entry name" value="TAF10"/>
    <property type="match status" value="1"/>
</dbReference>
<dbReference type="Bgee" id="ENSAMXG00000039831">
    <property type="expression patterns" value="Expressed in embryo and 14 other cell types or tissues"/>
</dbReference>
<evidence type="ECO:0000256" key="5">
    <source>
        <dbReference type="ARBA" id="ARBA00025730"/>
    </source>
</evidence>
<reference evidence="8" key="3">
    <citation type="submission" date="2025-08" db="UniProtKB">
        <authorList>
            <consortium name="Ensembl"/>
        </authorList>
    </citation>
    <scope>IDENTIFICATION</scope>
</reference>
<dbReference type="GO" id="GO:0006367">
    <property type="term" value="P:transcription initiation at RNA polymerase II promoter"/>
    <property type="evidence" value="ECO:0007669"/>
    <property type="project" value="TreeGrafter"/>
</dbReference>
<keyword evidence="3 6" id="KW-0804">Transcription</keyword>
<dbReference type="GeneTree" id="ENSGT00390000009368"/>
<keyword evidence="9" id="KW-1185">Reference proteome</keyword>
<dbReference type="PIRSF" id="PIRSF017246">
    <property type="entry name" value="TFIID_TAF10"/>
    <property type="match status" value="1"/>
</dbReference>
<comment type="function">
    <text evidence="6">The TFIID basal transcription factor complex plays a major role in the initiation of RNA polymerase II (Pol II)-dependent transcription.</text>
</comment>